<dbReference type="Proteomes" id="UP000265520">
    <property type="component" value="Unassembled WGS sequence"/>
</dbReference>
<keyword evidence="2" id="KW-1185">Reference proteome</keyword>
<gene>
    <name evidence="1" type="ORF">A2U01_0100175</name>
</gene>
<accession>A0A392US97</accession>
<feature type="non-terminal residue" evidence="1">
    <location>
        <position position="19"/>
    </location>
</feature>
<evidence type="ECO:0000313" key="1">
    <source>
        <dbReference type="EMBL" id="MCI78904.1"/>
    </source>
</evidence>
<comment type="caution">
    <text evidence="1">The sequence shown here is derived from an EMBL/GenBank/DDBJ whole genome shotgun (WGS) entry which is preliminary data.</text>
</comment>
<name>A0A392US97_9FABA</name>
<reference evidence="1 2" key="1">
    <citation type="journal article" date="2018" name="Front. Plant Sci.">
        <title>Red Clover (Trifolium pratense) and Zigzag Clover (T. medium) - A Picture of Genomic Similarities and Differences.</title>
        <authorList>
            <person name="Dluhosova J."/>
            <person name="Istvanek J."/>
            <person name="Nedelnik J."/>
            <person name="Repkova J."/>
        </authorList>
    </citation>
    <scope>NUCLEOTIDE SEQUENCE [LARGE SCALE GENOMIC DNA]</scope>
    <source>
        <strain evidence="2">cv. 10/8</strain>
        <tissue evidence="1">Leaf</tissue>
    </source>
</reference>
<sequence>MGAGYWPLRIMRQFLRPMR</sequence>
<organism evidence="1 2">
    <name type="scientific">Trifolium medium</name>
    <dbReference type="NCBI Taxonomy" id="97028"/>
    <lineage>
        <taxon>Eukaryota</taxon>
        <taxon>Viridiplantae</taxon>
        <taxon>Streptophyta</taxon>
        <taxon>Embryophyta</taxon>
        <taxon>Tracheophyta</taxon>
        <taxon>Spermatophyta</taxon>
        <taxon>Magnoliopsida</taxon>
        <taxon>eudicotyledons</taxon>
        <taxon>Gunneridae</taxon>
        <taxon>Pentapetalae</taxon>
        <taxon>rosids</taxon>
        <taxon>fabids</taxon>
        <taxon>Fabales</taxon>
        <taxon>Fabaceae</taxon>
        <taxon>Papilionoideae</taxon>
        <taxon>50 kb inversion clade</taxon>
        <taxon>NPAAA clade</taxon>
        <taxon>Hologalegina</taxon>
        <taxon>IRL clade</taxon>
        <taxon>Trifolieae</taxon>
        <taxon>Trifolium</taxon>
    </lineage>
</organism>
<protein>
    <submittedName>
        <fullName evidence="1">Uncharacterized protein</fullName>
    </submittedName>
</protein>
<dbReference type="EMBL" id="LXQA010961632">
    <property type="protein sequence ID" value="MCI78904.1"/>
    <property type="molecule type" value="Genomic_DNA"/>
</dbReference>
<evidence type="ECO:0000313" key="2">
    <source>
        <dbReference type="Proteomes" id="UP000265520"/>
    </source>
</evidence>
<proteinExistence type="predicted"/>
<dbReference type="AlphaFoldDB" id="A0A392US97"/>